<organism evidence="1 2">
    <name type="scientific">Streptomyces viridosporus (strain ATCC 14672 / DSM 40746 / JCM 4963 / KCTC 9882 / NRRL B-12104 / FH 1290)</name>
    <name type="common">Streptomyces ghanaensis</name>
    <dbReference type="NCBI Taxonomy" id="566461"/>
    <lineage>
        <taxon>Bacteria</taxon>
        <taxon>Bacillati</taxon>
        <taxon>Actinomycetota</taxon>
        <taxon>Actinomycetes</taxon>
        <taxon>Kitasatosporales</taxon>
        <taxon>Streptomycetaceae</taxon>
        <taxon>Streptomyces</taxon>
    </lineage>
</organism>
<dbReference type="InterPro" id="IPR023393">
    <property type="entry name" value="START-like_dom_sf"/>
</dbReference>
<dbReference type="SUPFAM" id="SSF55961">
    <property type="entry name" value="Bet v1-like"/>
    <property type="match status" value="1"/>
</dbReference>
<dbReference type="EMBL" id="DS999641">
    <property type="protein sequence ID" value="EFE71650.2"/>
    <property type="molecule type" value="Genomic_DNA"/>
</dbReference>
<protein>
    <submittedName>
        <fullName evidence="1">Cyclase/dehydrase</fullName>
    </submittedName>
</protein>
<sequence>MSRTWRWAMSTLEQHIDVGVPIGKAWDSLHRVENYPRFVDGLRNARTQAEGRAHLGIEAGGRSREFEAEVSDREAERVMEWHTTGAPNLTGSFSLQPIDENHTRIQARLEYEPGTIRDTFGGPKGFAQANAIERLVRSDLEHFKEYVEQER</sequence>
<gene>
    <name evidence="1" type="ORF">SSFG_06886</name>
</gene>
<dbReference type="AlphaFoldDB" id="D6A5D8"/>
<name>D6A5D8_STRV1</name>
<proteinExistence type="predicted"/>
<dbReference type="Pfam" id="PF10604">
    <property type="entry name" value="Polyketide_cyc2"/>
    <property type="match status" value="1"/>
</dbReference>
<dbReference type="Proteomes" id="UP000003824">
    <property type="component" value="Unassembled WGS sequence"/>
</dbReference>
<dbReference type="eggNOG" id="COG5637">
    <property type="taxonomic scope" value="Bacteria"/>
</dbReference>
<evidence type="ECO:0000313" key="2">
    <source>
        <dbReference type="Proteomes" id="UP000003824"/>
    </source>
</evidence>
<dbReference type="CDD" id="cd07817">
    <property type="entry name" value="SRPBCC_8"/>
    <property type="match status" value="1"/>
</dbReference>
<dbReference type="Gene3D" id="3.30.530.20">
    <property type="match status" value="1"/>
</dbReference>
<dbReference type="InterPro" id="IPR019587">
    <property type="entry name" value="Polyketide_cyclase/dehydratase"/>
</dbReference>
<evidence type="ECO:0000313" key="1">
    <source>
        <dbReference type="EMBL" id="EFE71650.2"/>
    </source>
</evidence>
<reference evidence="2" key="1">
    <citation type="submission" date="2008-12" db="EMBL/GenBank/DDBJ databases">
        <title>Annotation of Streptomyces ghanaensis ATCC 14672.</title>
        <authorList>
            <consortium name="The Broad Institute Genome Sequencing Platform"/>
            <consortium name="Broad Institute Microbial Sequencing Center"/>
            <person name="Fischbach M."/>
            <person name="Ward D."/>
            <person name="Young S."/>
            <person name="Kodira C.D."/>
            <person name="Zeng Q."/>
            <person name="Koehrsen M."/>
            <person name="Godfrey P."/>
            <person name="Alvarado L."/>
            <person name="Berlin A.M."/>
            <person name="Borenstein D."/>
            <person name="Chen Z."/>
            <person name="Engels R."/>
            <person name="Freedman E."/>
            <person name="Gellesch M."/>
            <person name="Goldberg J."/>
            <person name="Griggs A."/>
            <person name="Gujja S."/>
            <person name="Heiman D.I."/>
            <person name="Hepburn T.A."/>
            <person name="Howarth C."/>
            <person name="Jen D."/>
            <person name="Larson L."/>
            <person name="Lewis B."/>
            <person name="Mehta T."/>
            <person name="Park D."/>
            <person name="Pearson M."/>
            <person name="Roberts A."/>
            <person name="Saif S."/>
            <person name="Shea T.D."/>
            <person name="Shenoy N."/>
            <person name="Sisk P."/>
            <person name="Stolte C."/>
            <person name="Sykes S.N."/>
            <person name="Walk T."/>
            <person name="White J."/>
            <person name="Yandava C."/>
            <person name="Straight P."/>
            <person name="Clardy J."/>
            <person name="Hung D."/>
            <person name="Kolter R."/>
            <person name="Mekalanos J."/>
            <person name="Walker S."/>
            <person name="Walsh C.T."/>
            <person name="Wieland B.L.C."/>
            <person name="Ilzarbe M."/>
            <person name="Galagan J."/>
            <person name="Nusbaum C."/>
            <person name="Birren B."/>
        </authorList>
    </citation>
    <scope>NUCLEOTIDE SEQUENCE [LARGE SCALE GENOMIC DNA]</scope>
    <source>
        <strain evidence="2">ATCC 14672 / DSM 40746 / JCM 4963 / KCTC 9882 / NRRL B-12104 / FH 1290</strain>
    </source>
</reference>
<accession>D6A5D8</accession>